<evidence type="ECO:0000259" key="7">
    <source>
        <dbReference type="Pfam" id="PF04542"/>
    </source>
</evidence>
<dbReference type="GO" id="GO:0016987">
    <property type="term" value="F:sigma factor activity"/>
    <property type="evidence" value="ECO:0007669"/>
    <property type="project" value="UniProtKB-KW"/>
</dbReference>
<gene>
    <name evidence="9" type="ORF">A3D01_05575</name>
</gene>
<dbReference type="PANTHER" id="PTHR43133">
    <property type="entry name" value="RNA POLYMERASE ECF-TYPE SIGMA FACTO"/>
    <property type="match status" value="1"/>
</dbReference>
<evidence type="ECO:0000256" key="4">
    <source>
        <dbReference type="ARBA" id="ARBA00023125"/>
    </source>
</evidence>
<dbReference type="GO" id="GO:0003677">
    <property type="term" value="F:DNA binding"/>
    <property type="evidence" value="ECO:0007669"/>
    <property type="project" value="UniProtKB-KW"/>
</dbReference>
<dbReference type="InterPro" id="IPR014284">
    <property type="entry name" value="RNA_pol_sigma-70_dom"/>
</dbReference>
<proteinExistence type="inferred from homology"/>
<accession>A0A1F7Z4M3</accession>
<feature type="domain" description="RNA polymerase sigma-70 region 2" evidence="7">
    <location>
        <begin position="114"/>
        <end position="178"/>
    </location>
</feature>
<keyword evidence="2" id="KW-0805">Transcription regulation</keyword>
<dbReference type="InterPro" id="IPR013249">
    <property type="entry name" value="RNA_pol_sigma70_r4_t2"/>
</dbReference>
<dbReference type="EMBL" id="MGGR01000006">
    <property type="protein sequence ID" value="OGM34414.1"/>
    <property type="molecule type" value="Genomic_DNA"/>
</dbReference>
<dbReference type="InterPro" id="IPR013324">
    <property type="entry name" value="RNA_pol_sigma_r3/r4-like"/>
</dbReference>
<name>A0A1F7Z4M3_9BACT</name>
<keyword evidence="3" id="KW-0731">Sigma factor</keyword>
<dbReference type="InterPro" id="IPR007627">
    <property type="entry name" value="RNA_pol_sigma70_r2"/>
</dbReference>
<evidence type="ECO:0008006" key="11">
    <source>
        <dbReference type="Google" id="ProtNLM"/>
    </source>
</evidence>
<evidence type="ECO:0000259" key="8">
    <source>
        <dbReference type="Pfam" id="PF08281"/>
    </source>
</evidence>
<evidence type="ECO:0000256" key="6">
    <source>
        <dbReference type="SAM" id="Phobius"/>
    </source>
</evidence>
<dbReference type="PANTHER" id="PTHR43133:SF8">
    <property type="entry name" value="RNA POLYMERASE SIGMA FACTOR HI_1459-RELATED"/>
    <property type="match status" value="1"/>
</dbReference>
<dbReference type="Pfam" id="PF04542">
    <property type="entry name" value="Sigma70_r2"/>
    <property type="match status" value="1"/>
</dbReference>
<feature type="transmembrane region" description="Helical" evidence="6">
    <location>
        <begin position="63"/>
        <end position="84"/>
    </location>
</feature>
<dbReference type="STRING" id="1802505.A3D01_05575"/>
<comment type="caution">
    <text evidence="9">The sequence shown here is derived from an EMBL/GenBank/DDBJ whole genome shotgun (WGS) entry which is preliminary data.</text>
</comment>
<evidence type="ECO:0000256" key="1">
    <source>
        <dbReference type="ARBA" id="ARBA00010641"/>
    </source>
</evidence>
<keyword evidence="6" id="KW-0472">Membrane</keyword>
<dbReference type="InterPro" id="IPR036388">
    <property type="entry name" value="WH-like_DNA-bd_sf"/>
</dbReference>
<dbReference type="AlphaFoldDB" id="A0A1F7Z4M3"/>
<feature type="domain" description="RNA polymerase sigma factor 70 region 4 type 2" evidence="8">
    <location>
        <begin position="223"/>
        <end position="271"/>
    </location>
</feature>
<keyword evidence="5" id="KW-0804">Transcription</keyword>
<organism evidence="9 10">
    <name type="scientific">Candidatus Woesebacteria bacterium RIFCSPHIGHO2_02_FULL_39_13</name>
    <dbReference type="NCBI Taxonomy" id="1802505"/>
    <lineage>
        <taxon>Bacteria</taxon>
        <taxon>Candidatus Woeseibacteriota</taxon>
    </lineage>
</organism>
<keyword evidence="6" id="KW-1133">Transmembrane helix</keyword>
<dbReference type="InterPro" id="IPR039425">
    <property type="entry name" value="RNA_pol_sigma-70-like"/>
</dbReference>
<dbReference type="Pfam" id="PF08281">
    <property type="entry name" value="Sigma70_r4_2"/>
    <property type="match status" value="1"/>
</dbReference>
<keyword evidence="6" id="KW-0812">Transmembrane</keyword>
<evidence type="ECO:0000313" key="10">
    <source>
        <dbReference type="Proteomes" id="UP000177169"/>
    </source>
</evidence>
<evidence type="ECO:0000256" key="3">
    <source>
        <dbReference type="ARBA" id="ARBA00023082"/>
    </source>
</evidence>
<sequence length="281" mass="31788">MKKDREKSPEALPGLLTEKESDLTILADLSQGAGEAIPIKIKPEVFNRLGETLNKKGLTTKQVATGIFVVGLAVGAGIAAKSMIEKKRESDRPLTDAEFERFKDKVNENYEDIFRFVAFGLKGQGQDTEDLTQRVFLKAYESYSNFKPDPKLENPERSWFFRIAHNLLANHYRDEGRRQKHTVETLSYEDGEEREMVLVDPVYSSMHSLESTQEVLPEKVSKLRAGIDKLTEDAKLLLYLKHVEGSKNTEIGYVLGRSEGAVKSLYKRTLNNLKEDFGVAE</sequence>
<reference evidence="9 10" key="1">
    <citation type="journal article" date="2016" name="Nat. Commun.">
        <title>Thousands of microbial genomes shed light on interconnected biogeochemical processes in an aquifer system.</title>
        <authorList>
            <person name="Anantharaman K."/>
            <person name="Brown C.T."/>
            <person name="Hug L.A."/>
            <person name="Sharon I."/>
            <person name="Castelle C.J."/>
            <person name="Probst A.J."/>
            <person name="Thomas B.C."/>
            <person name="Singh A."/>
            <person name="Wilkins M.J."/>
            <person name="Karaoz U."/>
            <person name="Brodie E.L."/>
            <person name="Williams K.H."/>
            <person name="Hubbard S.S."/>
            <person name="Banfield J.F."/>
        </authorList>
    </citation>
    <scope>NUCLEOTIDE SEQUENCE [LARGE SCALE GENOMIC DNA]</scope>
</reference>
<keyword evidence="4" id="KW-0238">DNA-binding</keyword>
<dbReference type="GO" id="GO:0006352">
    <property type="term" value="P:DNA-templated transcription initiation"/>
    <property type="evidence" value="ECO:0007669"/>
    <property type="project" value="InterPro"/>
</dbReference>
<evidence type="ECO:0000256" key="5">
    <source>
        <dbReference type="ARBA" id="ARBA00023163"/>
    </source>
</evidence>
<evidence type="ECO:0000256" key="2">
    <source>
        <dbReference type="ARBA" id="ARBA00023015"/>
    </source>
</evidence>
<dbReference type="SUPFAM" id="SSF88659">
    <property type="entry name" value="Sigma3 and sigma4 domains of RNA polymerase sigma factors"/>
    <property type="match status" value="1"/>
</dbReference>
<dbReference type="InterPro" id="IPR013325">
    <property type="entry name" value="RNA_pol_sigma_r2"/>
</dbReference>
<dbReference type="Gene3D" id="1.10.10.10">
    <property type="entry name" value="Winged helix-like DNA-binding domain superfamily/Winged helix DNA-binding domain"/>
    <property type="match status" value="1"/>
</dbReference>
<evidence type="ECO:0000313" key="9">
    <source>
        <dbReference type="EMBL" id="OGM34414.1"/>
    </source>
</evidence>
<dbReference type="Proteomes" id="UP000177169">
    <property type="component" value="Unassembled WGS sequence"/>
</dbReference>
<dbReference type="Gene3D" id="1.10.1740.10">
    <property type="match status" value="1"/>
</dbReference>
<protein>
    <recommendedName>
        <fullName evidence="11">RNA polymerase sigma-70 region 2 domain-containing protein</fullName>
    </recommendedName>
</protein>
<dbReference type="SUPFAM" id="SSF88946">
    <property type="entry name" value="Sigma2 domain of RNA polymerase sigma factors"/>
    <property type="match status" value="1"/>
</dbReference>
<dbReference type="NCBIfam" id="TIGR02937">
    <property type="entry name" value="sigma70-ECF"/>
    <property type="match status" value="1"/>
</dbReference>
<comment type="similarity">
    <text evidence="1">Belongs to the sigma-70 factor family. ECF subfamily.</text>
</comment>